<dbReference type="Proteomes" id="UP000572635">
    <property type="component" value="Unassembled WGS sequence"/>
</dbReference>
<dbReference type="SUPFAM" id="SSF53474">
    <property type="entry name" value="alpha/beta-Hydrolases"/>
    <property type="match status" value="1"/>
</dbReference>
<sequence length="298" mass="32385">MPATLIPGFQAADATGEDGVPIRVATGGSGPPVLLLHGHPQTHATWREVAPLLAERHTVVAADLRGYGDSGKPAGGPGHARYAKRTMARDQVRVMRELGHERFAVVGHDRGGRVAHRMALDHPGAVDRLAVLDIAPTAAMYDRTDREFATRYFWWFFLIQPAPLPEAMIAGATEPFLRAHLRAQSGTAGVPREDLVQEYLRCYRDPAMVHAVCEDYRAAAGIDLEHDRADTAAGRLLERPLLALWGAHGTVGRLYDTAATWREVANGPVQGEALPCGHLLQEERPEEVADRLAAFLAG</sequence>
<organism evidence="3 4">
    <name type="scientific">Nocardiopsis composta</name>
    <dbReference type="NCBI Taxonomy" id="157465"/>
    <lineage>
        <taxon>Bacteria</taxon>
        <taxon>Bacillati</taxon>
        <taxon>Actinomycetota</taxon>
        <taxon>Actinomycetes</taxon>
        <taxon>Streptosporangiales</taxon>
        <taxon>Nocardiopsidaceae</taxon>
        <taxon>Nocardiopsis</taxon>
    </lineage>
</organism>
<reference evidence="3 4" key="1">
    <citation type="submission" date="2020-08" db="EMBL/GenBank/DDBJ databases">
        <title>Sequencing the genomes of 1000 actinobacteria strains.</title>
        <authorList>
            <person name="Klenk H.-P."/>
        </authorList>
    </citation>
    <scope>NUCLEOTIDE SEQUENCE [LARGE SCALE GENOMIC DNA]</scope>
    <source>
        <strain evidence="3 4">DSM 44551</strain>
    </source>
</reference>
<dbReference type="Gene3D" id="3.40.50.1820">
    <property type="entry name" value="alpha/beta hydrolase"/>
    <property type="match status" value="1"/>
</dbReference>
<feature type="domain" description="AB hydrolase-1" evidence="2">
    <location>
        <begin position="31"/>
        <end position="285"/>
    </location>
</feature>
<proteinExistence type="predicted"/>
<evidence type="ECO:0000313" key="3">
    <source>
        <dbReference type="EMBL" id="MBB5430858.1"/>
    </source>
</evidence>
<dbReference type="Pfam" id="PF00561">
    <property type="entry name" value="Abhydrolase_1"/>
    <property type="match status" value="1"/>
</dbReference>
<evidence type="ECO:0000259" key="2">
    <source>
        <dbReference type="Pfam" id="PF00561"/>
    </source>
</evidence>
<dbReference type="EC" id="3.8.1.3" evidence="3"/>
<name>A0A7W8QI22_9ACTN</name>
<dbReference type="GO" id="GO:0018785">
    <property type="term" value="F:haloacetate dehalogenase activity"/>
    <property type="evidence" value="ECO:0007669"/>
    <property type="project" value="UniProtKB-EC"/>
</dbReference>
<keyword evidence="4" id="KW-1185">Reference proteome</keyword>
<dbReference type="InterPro" id="IPR000073">
    <property type="entry name" value="AB_hydrolase_1"/>
</dbReference>
<evidence type="ECO:0000256" key="1">
    <source>
        <dbReference type="ARBA" id="ARBA00022801"/>
    </source>
</evidence>
<dbReference type="InterPro" id="IPR029058">
    <property type="entry name" value="AB_hydrolase_fold"/>
</dbReference>
<accession>A0A7W8QI22</accession>
<dbReference type="EMBL" id="JACHDB010000001">
    <property type="protein sequence ID" value="MBB5430858.1"/>
    <property type="molecule type" value="Genomic_DNA"/>
</dbReference>
<gene>
    <name evidence="3" type="ORF">HDA36_000942</name>
</gene>
<protein>
    <submittedName>
        <fullName evidence="3">Haloacetate dehalogenase</fullName>
        <ecNumber evidence="3">3.8.1.3</ecNumber>
    </submittedName>
</protein>
<dbReference type="AlphaFoldDB" id="A0A7W8QI22"/>
<dbReference type="PRINTS" id="PR00412">
    <property type="entry name" value="EPOXHYDRLASE"/>
</dbReference>
<dbReference type="RefSeq" id="WP_184389057.1">
    <property type="nucleotide sequence ID" value="NZ_BAAAJD010000057.1"/>
</dbReference>
<dbReference type="PRINTS" id="PR00111">
    <property type="entry name" value="ABHYDROLASE"/>
</dbReference>
<evidence type="ECO:0000313" key="4">
    <source>
        <dbReference type="Proteomes" id="UP000572635"/>
    </source>
</evidence>
<keyword evidence="1 3" id="KW-0378">Hydrolase</keyword>
<dbReference type="PANTHER" id="PTHR43329">
    <property type="entry name" value="EPOXIDE HYDROLASE"/>
    <property type="match status" value="1"/>
</dbReference>
<dbReference type="InterPro" id="IPR000639">
    <property type="entry name" value="Epox_hydrolase-like"/>
</dbReference>
<comment type="caution">
    <text evidence="3">The sequence shown here is derived from an EMBL/GenBank/DDBJ whole genome shotgun (WGS) entry which is preliminary data.</text>
</comment>